<dbReference type="EMBL" id="UZAG01021647">
    <property type="protein sequence ID" value="VDO51158.1"/>
    <property type="molecule type" value="Genomic_DNA"/>
</dbReference>
<organism evidence="3">
    <name type="scientific">Brugia timori</name>
    <dbReference type="NCBI Taxonomy" id="42155"/>
    <lineage>
        <taxon>Eukaryota</taxon>
        <taxon>Metazoa</taxon>
        <taxon>Ecdysozoa</taxon>
        <taxon>Nematoda</taxon>
        <taxon>Chromadorea</taxon>
        <taxon>Rhabditida</taxon>
        <taxon>Spirurina</taxon>
        <taxon>Spiruromorpha</taxon>
        <taxon>Filarioidea</taxon>
        <taxon>Onchocercidae</taxon>
        <taxon>Brugia</taxon>
    </lineage>
</organism>
<keyword evidence="2" id="KW-1185">Reference proteome</keyword>
<reference evidence="1 2" key="2">
    <citation type="submission" date="2018-11" db="EMBL/GenBank/DDBJ databases">
        <authorList>
            <consortium name="Pathogen Informatics"/>
        </authorList>
    </citation>
    <scope>NUCLEOTIDE SEQUENCE [LARGE SCALE GENOMIC DNA]</scope>
</reference>
<accession>A0A0R3R9X5</accession>
<protein>
    <submittedName>
        <fullName evidence="1 3">Uncharacterized protein</fullName>
    </submittedName>
</protein>
<reference evidence="3" key="1">
    <citation type="submission" date="2017-02" db="UniProtKB">
        <authorList>
            <consortium name="WormBaseParasite"/>
        </authorList>
    </citation>
    <scope>IDENTIFICATION</scope>
</reference>
<sequence length="44" mass="5183">MKKPCKLGQCLITKSLLRHGCNAIWRPIFFGQIRLRNILKETKE</sequence>
<proteinExistence type="predicted"/>
<dbReference type="Proteomes" id="UP000280834">
    <property type="component" value="Unassembled WGS sequence"/>
</dbReference>
<dbReference type="WBParaSite" id="BTMF_0001683801-mRNA-1">
    <property type="protein sequence ID" value="BTMF_0001683801-mRNA-1"/>
    <property type="gene ID" value="BTMF_0001683801"/>
</dbReference>
<evidence type="ECO:0000313" key="2">
    <source>
        <dbReference type="Proteomes" id="UP000280834"/>
    </source>
</evidence>
<dbReference type="AlphaFoldDB" id="A0A0R3R9X5"/>
<evidence type="ECO:0000313" key="1">
    <source>
        <dbReference type="EMBL" id="VDO51158.1"/>
    </source>
</evidence>
<evidence type="ECO:0000313" key="3">
    <source>
        <dbReference type="WBParaSite" id="BTMF_0001683801-mRNA-1"/>
    </source>
</evidence>
<gene>
    <name evidence="1" type="ORF">BTMF_LOCUS14810</name>
</gene>
<name>A0A0R3R9X5_9BILA</name>